<sequence length="190" mass="20769">MSGYAGLRLWTRTGHGELGHAAATTVVGADLDAACRDSLDMALISVSDRLYPTPPCRHWLSRPTHRATGRRQGILEDARVGRRRWAGQLQTGRARRRVRCWLVHDSRLLLALLNARRGIQLAGARFVCFAPTRAAGGTWSPELGPAQQPLSLQASLAALAIRPSTFHAYCSVMAAFCLRAMLPTAMLRST</sequence>
<evidence type="ECO:0000313" key="2">
    <source>
        <dbReference type="Proteomes" id="UP000313359"/>
    </source>
</evidence>
<gene>
    <name evidence="1" type="ORF">L227DRAFT_322685</name>
</gene>
<keyword evidence="2" id="KW-1185">Reference proteome</keyword>
<dbReference type="Proteomes" id="UP000313359">
    <property type="component" value="Unassembled WGS sequence"/>
</dbReference>
<name>A0A5C2SKI5_9APHY</name>
<organism evidence="1 2">
    <name type="scientific">Lentinus tigrinus ALCF2SS1-6</name>
    <dbReference type="NCBI Taxonomy" id="1328759"/>
    <lineage>
        <taxon>Eukaryota</taxon>
        <taxon>Fungi</taxon>
        <taxon>Dikarya</taxon>
        <taxon>Basidiomycota</taxon>
        <taxon>Agaricomycotina</taxon>
        <taxon>Agaricomycetes</taxon>
        <taxon>Polyporales</taxon>
        <taxon>Polyporaceae</taxon>
        <taxon>Lentinus</taxon>
    </lineage>
</organism>
<evidence type="ECO:0000313" key="1">
    <source>
        <dbReference type="EMBL" id="RPD64252.1"/>
    </source>
</evidence>
<reference evidence="1" key="1">
    <citation type="journal article" date="2018" name="Genome Biol. Evol.">
        <title>Genomics and development of Lentinus tigrinus, a white-rot wood-decaying mushroom with dimorphic fruiting bodies.</title>
        <authorList>
            <person name="Wu B."/>
            <person name="Xu Z."/>
            <person name="Knudson A."/>
            <person name="Carlson A."/>
            <person name="Chen N."/>
            <person name="Kovaka S."/>
            <person name="LaButti K."/>
            <person name="Lipzen A."/>
            <person name="Pennachio C."/>
            <person name="Riley R."/>
            <person name="Schakwitz W."/>
            <person name="Umezawa K."/>
            <person name="Ohm R.A."/>
            <person name="Grigoriev I.V."/>
            <person name="Nagy L.G."/>
            <person name="Gibbons J."/>
            <person name="Hibbett D."/>
        </authorList>
    </citation>
    <scope>NUCLEOTIDE SEQUENCE [LARGE SCALE GENOMIC DNA]</scope>
    <source>
        <strain evidence="1">ALCF2SS1-6</strain>
    </source>
</reference>
<protein>
    <submittedName>
        <fullName evidence="1">Uncharacterized protein</fullName>
    </submittedName>
</protein>
<dbReference type="EMBL" id="ML122254">
    <property type="protein sequence ID" value="RPD64252.1"/>
    <property type="molecule type" value="Genomic_DNA"/>
</dbReference>
<proteinExistence type="predicted"/>
<dbReference type="AlphaFoldDB" id="A0A5C2SKI5"/>
<accession>A0A5C2SKI5</accession>